<accession>A0A1G7BLX8</accession>
<name>A0A1G7BLX8_9FLAO</name>
<dbReference type="EMBL" id="FNAO01000004">
    <property type="protein sequence ID" value="SDE28141.1"/>
    <property type="molecule type" value="Genomic_DNA"/>
</dbReference>
<reference evidence="2 3" key="1">
    <citation type="submission" date="2016-10" db="EMBL/GenBank/DDBJ databases">
        <authorList>
            <person name="de Groot N.N."/>
        </authorList>
    </citation>
    <scope>NUCLEOTIDE SEQUENCE [LARGE SCALE GENOMIC DNA]</scope>
    <source>
        <strain evidence="2 3">DSM 23421</strain>
    </source>
</reference>
<organism evidence="2 3">
    <name type="scientific">Pricia antarctica</name>
    <dbReference type="NCBI Taxonomy" id="641691"/>
    <lineage>
        <taxon>Bacteria</taxon>
        <taxon>Pseudomonadati</taxon>
        <taxon>Bacteroidota</taxon>
        <taxon>Flavobacteriia</taxon>
        <taxon>Flavobacteriales</taxon>
        <taxon>Flavobacteriaceae</taxon>
        <taxon>Pricia</taxon>
    </lineage>
</organism>
<dbReference type="AlphaFoldDB" id="A0A1G7BLX8"/>
<gene>
    <name evidence="2" type="ORF">SAMN05421636_104215</name>
</gene>
<dbReference type="OrthoDB" id="1466970at2"/>
<evidence type="ECO:0008006" key="4">
    <source>
        <dbReference type="Google" id="ProtNLM"/>
    </source>
</evidence>
<dbReference type="STRING" id="641691.SAMN05421636_104215"/>
<sequence>MALIKRLGFFLVGLSIGIMFLTFFLRKKTEQSGFDFCYLPNCRTLKNIRSKPMSNSGEIQRMLANKELDSLDIVRLLNDGDVDFGRSDTETEPCKTYYIEGWVKEKEAILKVTDCLEDAVLEEFVVK</sequence>
<keyword evidence="3" id="KW-1185">Reference proteome</keyword>
<keyword evidence="1" id="KW-1133">Transmembrane helix</keyword>
<dbReference type="Proteomes" id="UP000199109">
    <property type="component" value="Unassembled WGS sequence"/>
</dbReference>
<evidence type="ECO:0000256" key="1">
    <source>
        <dbReference type="SAM" id="Phobius"/>
    </source>
</evidence>
<feature type="transmembrane region" description="Helical" evidence="1">
    <location>
        <begin position="6"/>
        <end position="25"/>
    </location>
</feature>
<dbReference type="RefSeq" id="WP_091867764.1">
    <property type="nucleotide sequence ID" value="NZ_FNAO01000004.1"/>
</dbReference>
<evidence type="ECO:0000313" key="3">
    <source>
        <dbReference type="Proteomes" id="UP000199109"/>
    </source>
</evidence>
<proteinExistence type="predicted"/>
<evidence type="ECO:0000313" key="2">
    <source>
        <dbReference type="EMBL" id="SDE28141.1"/>
    </source>
</evidence>
<keyword evidence="1" id="KW-0472">Membrane</keyword>
<keyword evidence="1" id="KW-0812">Transmembrane</keyword>
<protein>
    <recommendedName>
        <fullName evidence="4">DUF4258 domain-containing protein</fullName>
    </recommendedName>
</protein>